<feature type="compositionally biased region" description="Basic residues" evidence="1">
    <location>
        <begin position="12"/>
        <end position="25"/>
    </location>
</feature>
<dbReference type="EMBL" id="BEYU01000028">
    <property type="protein sequence ID" value="GBG27204.1"/>
    <property type="molecule type" value="Genomic_DNA"/>
</dbReference>
<feature type="non-terminal residue" evidence="2">
    <location>
        <position position="1"/>
    </location>
</feature>
<accession>A0A2R5GH74</accession>
<comment type="caution">
    <text evidence="2">The sequence shown here is derived from an EMBL/GenBank/DDBJ whole genome shotgun (WGS) entry which is preliminary data.</text>
</comment>
<evidence type="ECO:0000313" key="2">
    <source>
        <dbReference type="EMBL" id="GBG27204.1"/>
    </source>
</evidence>
<dbReference type="InParanoid" id="A0A2R5GH74"/>
<name>A0A2R5GH74_9STRA</name>
<evidence type="ECO:0000313" key="3">
    <source>
        <dbReference type="Proteomes" id="UP000241890"/>
    </source>
</evidence>
<reference evidence="2 3" key="1">
    <citation type="submission" date="2017-12" db="EMBL/GenBank/DDBJ databases">
        <title>Sequencing, de novo assembly and annotation of complete genome of a new Thraustochytrid species, strain FCC1311.</title>
        <authorList>
            <person name="Sedici K."/>
            <person name="Godart F."/>
            <person name="Aiese Cigliano R."/>
            <person name="Sanseverino W."/>
            <person name="Barakat M."/>
            <person name="Ortet P."/>
            <person name="Marechal E."/>
            <person name="Cagnac O."/>
            <person name="Amato A."/>
        </authorList>
    </citation>
    <scope>NUCLEOTIDE SEQUENCE [LARGE SCALE GENOMIC DNA]</scope>
</reference>
<keyword evidence="3" id="KW-1185">Reference proteome</keyword>
<protein>
    <submittedName>
        <fullName evidence="2">Uncharacterized protein</fullName>
    </submittedName>
</protein>
<evidence type="ECO:0000256" key="1">
    <source>
        <dbReference type="SAM" id="MobiDB-lite"/>
    </source>
</evidence>
<sequence>CDPAARPARGERARRRPRPRRRRPRASWWTGPSRRRRAPRRRRRRTGRRRVWARRPPASLRASSPRACFRSLVLPCACCSSLRAPTATLSC</sequence>
<feature type="compositionally biased region" description="Basic residues" evidence="1">
    <location>
        <begin position="33"/>
        <end position="53"/>
    </location>
</feature>
<gene>
    <name evidence="2" type="ORF">FCC1311_034272</name>
</gene>
<dbReference type="AlphaFoldDB" id="A0A2R5GH74"/>
<dbReference type="Proteomes" id="UP000241890">
    <property type="component" value="Unassembled WGS sequence"/>
</dbReference>
<feature type="region of interest" description="Disordered" evidence="1">
    <location>
        <begin position="1"/>
        <end position="57"/>
    </location>
</feature>
<proteinExistence type="predicted"/>
<organism evidence="2 3">
    <name type="scientific">Hondaea fermentalgiana</name>
    <dbReference type="NCBI Taxonomy" id="2315210"/>
    <lineage>
        <taxon>Eukaryota</taxon>
        <taxon>Sar</taxon>
        <taxon>Stramenopiles</taxon>
        <taxon>Bigyra</taxon>
        <taxon>Labyrinthulomycetes</taxon>
        <taxon>Thraustochytrida</taxon>
        <taxon>Thraustochytriidae</taxon>
        <taxon>Hondaea</taxon>
    </lineage>
</organism>
<feature type="non-terminal residue" evidence="2">
    <location>
        <position position="91"/>
    </location>
</feature>